<feature type="region of interest" description="Disordered" evidence="1">
    <location>
        <begin position="127"/>
        <end position="186"/>
    </location>
</feature>
<evidence type="ECO:0000313" key="2">
    <source>
        <dbReference type="EMBL" id="ABH00152.1"/>
    </source>
</evidence>
<protein>
    <submittedName>
        <fullName evidence="2">Uncharacterized protein</fullName>
    </submittedName>
</protein>
<organism evidence="2 3">
    <name type="scientific">Rhodococcus jostii (strain RHA1)</name>
    <dbReference type="NCBI Taxonomy" id="101510"/>
    <lineage>
        <taxon>Bacteria</taxon>
        <taxon>Bacillati</taxon>
        <taxon>Actinomycetota</taxon>
        <taxon>Actinomycetes</taxon>
        <taxon>Mycobacteriales</taxon>
        <taxon>Nocardiaceae</taxon>
        <taxon>Rhodococcus</taxon>
    </lineage>
</organism>
<geneLocation type="plasmid" evidence="2 3">
    <name>pRHL1</name>
</geneLocation>
<evidence type="ECO:0000256" key="1">
    <source>
        <dbReference type="SAM" id="MobiDB-lite"/>
    </source>
</evidence>
<accession>Q0RX34</accession>
<evidence type="ECO:0000313" key="3">
    <source>
        <dbReference type="Proteomes" id="UP000008710"/>
    </source>
</evidence>
<dbReference type="Proteomes" id="UP000008710">
    <property type="component" value="Plasmid pRHL1"/>
</dbReference>
<reference evidence="3" key="1">
    <citation type="journal article" date="2006" name="Proc. Natl. Acad. Sci. U.S.A.">
        <title>The complete genome of Rhodococcus sp. RHA1 provides insights into a catabolic powerhouse.</title>
        <authorList>
            <person name="McLeod M.P."/>
            <person name="Warren R.L."/>
            <person name="Hsiao W.W.L."/>
            <person name="Araki N."/>
            <person name="Myhre M."/>
            <person name="Fernandes C."/>
            <person name="Miyazawa D."/>
            <person name="Wong W."/>
            <person name="Lillquist A.L."/>
            <person name="Wang D."/>
            <person name="Dosanjh M."/>
            <person name="Hara H."/>
            <person name="Petrescu A."/>
            <person name="Morin R.D."/>
            <person name="Yang G."/>
            <person name="Stott J.M."/>
            <person name="Schein J.E."/>
            <person name="Shin H."/>
            <person name="Smailus D."/>
            <person name="Siddiqui A.S."/>
            <person name="Marra M.A."/>
            <person name="Jones S.J.M."/>
            <person name="Holt R."/>
            <person name="Brinkman F.S.L."/>
            <person name="Miyauchi K."/>
            <person name="Fukuda M."/>
            <person name="Davies J.E."/>
            <person name="Mohn W.W."/>
            <person name="Eltis L.D."/>
        </authorList>
    </citation>
    <scope>NUCLEOTIDE SEQUENCE [LARGE SCALE GENOMIC DNA]</scope>
    <source>
        <strain evidence="3">RHA1</strain>
    </source>
</reference>
<gene>
    <name evidence="2" type="ordered locus">RHA1_ro09109</name>
</gene>
<proteinExistence type="predicted"/>
<dbReference type="HOGENOM" id="CLU_1132915_0_0_11"/>
<name>Q0RX34_RHOJR</name>
<dbReference type="EMBL" id="CP000432">
    <property type="protein sequence ID" value="ABH00152.1"/>
    <property type="molecule type" value="Genomic_DNA"/>
</dbReference>
<keyword evidence="2" id="KW-0614">Plasmid</keyword>
<feature type="compositionally biased region" description="Basic residues" evidence="1">
    <location>
        <begin position="136"/>
        <end position="152"/>
    </location>
</feature>
<sequence length="245" mass="27151">MQPAPVPCQASRFCCLCCPRRWCCRRHRPRLLTIQRSIEPGAGTGRMAPAPRTLKATIIRRQGLDFSTHKSARGPALRSTDQGTVTLELEKGPHVSRFRHGRHLIEVGQNGRICGLEVETHLFRDPTPDRIVGGHSNHHLRGTRRGRPHSSRPCRMVPADEPSEEAVPTPGRGRTRNSQTITGRGRLPADCTDLRVVLRSPAVPLMKTRLGDEDFTHDCATARCGCGTPVTEYLGRARSRRGGSR</sequence>
<dbReference type="AlphaFoldDB" id="Q0RX34"/>
<dbReference type="KEGG" id="rha:RHA1_ro09109"/>